<dbReference type="EMBL" id="BFEA01001761">
    <property type="protein sequence ID" value="GBG93428.1"/>
    <property type="molecule type" value="Genomic_DNA"/>
</dbReference>
<feature type="compositionally biased region" description="Low complexity" evidence="1">
    <location>
        <begin position="252"/>
        <end position="268"/>
    </location>
</feature>
<gene>
    <name evidence="2" type="ORF">CBR_g69846</name>
</gene>
<dbReference type="OrthoDB" id="1877448at2759"/>
<evidence type="ECO:0008006" key="4">
    <source>
        <dbReference type="Google" id="ProtNLM"/>
    </source>
</evidence>
<keyword evidence="3" id="KW-1185">Reference proteome</keyword>
<feature type="compositionally biased region" description="Basic and acidic residues" evidence="1">
    <location>
        <begin position="656"/>
        <end position="667"/>
    </location>
</feature>
<organism evidence="2 3">
    <name type="scientific">Chara braunii</name>
    <name type="common">Braun's stonewort</name>
    <dbReference type="NCBI Taxonomy" id="69332"/>
    <lineage>
        <taxon>Eukaryota</taxon>
        <taxon>Viridiplantae</taxon>
        <taxon>Streptophyta</taxon>
        <taxon>Charophyceae</taxon>
        <taxon>Charales</taxon>
        <taxon>Characeae</taxon>
        <taxon>Chara</taxon>
    </lineage>
</organism>
<dbReference type="SUPFAM" id="SSF53756">
    <property type="entry name" value="UDP-Glycosyltransferase/glycogen phosphorylase"/>
    <property type="match status" value="1"/>
</dbReference>
<accession>A0A388MFS5</accession>
<dbReference type="PANTHER" id="PTHR39517:SF1">
    <property type="entry name" value="LIPID-A-DISACCHARIDE SYNTHASE"/>
    <property type="match status" value="1"/>
</dbReference>
<dbReference type="InterPro" id="IPR019994">
    <property type="entry name" value="Lipid-A-disac_synthase-rel_put"/>
</dbReference>
<sequence>EVKQSTASSLAARAFANVSRSGGGTIVEKKEILSANGTTAARRSGGKSFVFSPFCWATLGLLEANGKQTRRYPKPITAIGTQVLSSSTRLRKTPFTCPRTRPRLLRCCAFTMGSGLPIFASTRDVDLLSSCLRKSGLSRSPSRDSSSVPPQVSLASVAVSVFSASGEASGHEMCIRCLPSPRRSGRAKSNVVTCRASSTNRNPTRRTSIPASRHHQDVSNTVDWSLKSPRQTSKTADSVCFSLSNNLHKSPSDYGQDPDPDPGSSLGPRNGKEHCMDSQQATDVDSIGVGSINSSAEGEGRQTRHSIHGVGKKFPPWDDSSPFVADLLCLSNGHGEDAIAVSVLRELQMLAAAQGVNLQIDALPLVGLGEAYAHAGFRIVGPVKRMPSGGFVYMDRKQLLGDFQAGLLDLTWSQWESIRQWVKEHPRGRLLAVGDVFPLAMAWLASHMHRRWTSSVDYPDENDETEDRGRKMCFGFIGTAKSEFYIRKANGELIQPSPRDFVEALVSPSCVYLPWERALIASELCQLAVPRDGLTAKVLTSELAANAKYKVADLGNPMMDGLDATGSLDVTLKDHLVEGGTAVLLAIIPGSRFPEVLANWDILVEAASSIATALYRSARDPSDVVFLAPIVPSLPMDELSGILLKKGWSLQKSPSRHREPCRDKEPFSGELSTANKSPQHLLGIAAGEGDTRPMVSVFEKIVNGSAGKEKKSDAMNIKKTRKVILMMVRGAFSDCIQKVHGGLSMAGTATEQLVGLGKPVFTLPGPGPQFTWAFAEAQTRLLGESVLLCSTADEMAAKACQVLNDDKALTSMAKNGRVRMGTPGASARIAESILFSLILRHV</sequence>
<reference evidence="2 3" key="1">
    <citation type="journal article" date="2018" name="Cell">
        <title>The Chara Genome: Secondary Complexity and Implications for Plant Terrestrialization.</title>
        <authorList>
            <person name="Nishiyama T."/>
            <person name="Sakayama H."/>
            <person name="Vries J.D."/>
            <person name="Buschmann H."/>
            <person name="Saint-Marcoux D."/>
            <person name="Ullrich K.K."/>
            <person name="Haas F.B."/>
            <person name="Vanderstraeten L."/>
            <person name="Becker D."/>
            <person name="Lang D."/>
            <person name="Vosolsobe S."/>
            <person name="Rombauts S."/>
            <person name="Wilhelmsson P.K.I."/>
            <person name="Janitza P."/>
            <person name="Kern R."/>
            <person name="Heyl A."/>
            <person name="Rumpler F."/>
            <person name="Villalobos L.I.A.C."/>
            <person name="Clay J.M."/>
            <person name="Skokan R."/>
            <person name="Toyoda A."/>
            <person name="Suzuki Y."/>
            <person name="Kagoshima H."/>
            <person name="Schijlen E."/>
            <person name="Tajeshwar N."/>
            <person name="Catarino B."/>
            <person name="Hetherington A.J."/>
            <person name="Saltykova A."/>
            <person name="Bonnot C."/>
            <person name="Breuninger H."/>
            <person name="Symeonidi A."/>
            <person name="Radhakrishnan G.V."/>
            <person name="Van Nieuwerburgh F."/>
            <person name="Deforce D."/>
            <person name="Chang C."/>
            <person name="Karol K.G."/>
            <person name="Hedrich R."/>
            <person name="Ulvskov P."/>
            <person name="Glockner G."/>
            <person name="Delwiche C.F."/>
            <person name="Petrasek J."/>
            <person name="Van de Peer Y."/>
            <person name="Friml J."/>
            <person name="Beilby M."/>
            <person name="Dolan L."/>
            <person name="Kohara Y."/>
            <person name="Sugano S."/>
            <person name="Fujiyama A."/>
            <person name="Delaux P.-M."/>
            <person name="Quint M."/>
            <person name="TheiBen G."/>
            <person name="Hagemann M."/>
            <person name="Harholt J."/>
            <person name="Dunand C."/>
            <person name="Zachgo S."/>
            <person name="Langdale J."/>
            <person name="Maumus F."/>
            <person name="Straeten D.V.D."/>
            <person name="Gould S.B."/>
            <person name="Rensing S.A."/>
        </authorList>
    </citation>
    <scope>NUCLEOTIDE SEQUENCE [LARGE SCALE GENOMIC DNA]</scope>
    <source>
        <strain evidence="2 3">S276</strain>
    </source>
</reference>
<evidence type="ECO:0000313" key="3">
    <source>
        <dbReference type="Proteomes" id="UP000265515"/>
    </source>
</evidence>
<proteinExistence type="predicted"/>
<evidence type="ECO:0000313" key="2">
    <source>
        <dbReference type="EMBL" id="GBG93428.1"/>
    </source>
</evidence>
<feature type="region of interest" description="Disordered" evidence="1">
    <location>
        <begin position="653"/>
        <end position="675"/>
    </location>
</feature>
<dbReference type="AlphaFoldDB" id="A0A388MFS5"/>
<dbReference type="Gramene" id="GBG93428">
    <property type="protein sequence ID" value="GBG93428"/>
    <property type="gene ID" value="CBR_g69846"/>
</dbReference>
<dbReference type="NCBIfam" id="TIGR03492">
    <property type="entry name" value="lipid-A-disaccharide synthase-related protein"/>
    <property type="match status" value="1"/>
</dbReference>
<feature type="compositionally biased region" description="Polar residues" evidence="1">
    <location>
        <begin position="190"/>
        <end position="210"/>
    </location>
</feature>
<dbReference type="Proteomes" id="UP000265515">
    <property type="component" value="Unassembled WGS sequence"/>
</dbReference>
<name>A0A388MFS5_CHABU</name>
<dbReference type="STRING" id="69332.A0A388MFS5"/>
<comment type="caution">
    <text evidence="2">The sequence shown here is derived from an EMBL/GenBank/DDBJ whole genome shotgun (WGS) entry which is preliminary data.</text>
</comment>
<feature type="region of interest" description="Disordered" evidence="1">
    <location>
        <begin position="182"/>
        <end position="230"/>
    </location>
</feature>
<dbReference type="PANTHER" id="PTHR39517">
    <property type="entry name" value="SLL0192 PROTEIN"/>
    <property type="match status" value="1"/>
</dbReference>
<feature type="region of interest" description="Disordered" evidence="1">
    <location>
        <begin position="247"/>
        <end position="309"/>
    </location>
</feature>
<feature type="non-terminal residue" evidence="2">
    <location>
        <position position="1"/>
    </location>
</feature>
<feature type="compositionally biased region" description="Polar residues" evidence="1">
    <location>
        <begin position="218"/>
        <end position="230"/>
    </location>
</feature>
<protein>
    <recommendedName>
        <fullName evidence="4">Lipid-A-disaccharide synthase</fullName>
    </recommendedName>
</protein>
<evidence type="ECO:0000256" key="1">
    <source>
        <dbReference type="SAM" id="MobiDB-lite"/>
    </source>
</evidence>